<dbReference type="EMBL" id="JBBNAG010000013">
    <property type="protein sequence ID" value="KAK9083784.1"/>
    <property type="molecule type" value="Genomic_DNA"/>
</dbReference>
<dbReference type="Proteomes" id="UP001419268">
    <property type="component" value="Unassembled WGS sequence"/>
</dbReference>
<organism evidence="2 3">
    <name type="scientific">Stephania cephalantha</name>
    <dbReference type="NCBI Taxonomy" id="152367"/>
    <lineage>
        <taxon>Eukaryota</taxon>
        <taxon>Viridiplantae</taxon>
        <taxon>Streptophyta</taxon>
        <taxon>Embryophyta</taxon>
        <taxon>Tracheophyta</taxon>
        <taxon>Spermatophyta</taxon>
        <taxon>Magnoliopsida</taxon>
        <taxon>Ranunculales</taxon>
        <taxon>Menispermaceae</taxon>
        <taxon>Menispermoideae</taxon>
        <taxon>Cissampelideae</taxon>
        <taxon>Stephania</taxon>
    </lineage>
</organism>
<gene>
    <name evidence="2" type="ORF">Scep_030255</name>
</gene>
<accession>A0AAP0E6X4</accession>
<evidence type="ECO:0000256" key="1">
    <source>
        <dbReference type="SAM" id="MobiDB-lite"/>
    </source>
</evidence>
<feature type="compositionally biased region" description="Low complexity" evidence="1">
    <location>
        <begin position="7"/>
        <end position="19"/>
    </location>
</feature>
<sequence>MARAWRRAWWSTRQASSARPAAEQRGASGGQQRADSAVARCRLVGCAILTKSRRRDGGRIAKVAGHDWGSLTTSPRQQTVMEPWN</sequence>
<proteinExistence type="predicted"/>
<feature type="region of interest" description="Disordered" evidence="1">
    <location>
        <begin position="1"/>
        <end position="34"/>
    </location>
</feature>
<evidence type="ECO:0000313" key="3">
    <source>
        <dbReference type="Proteomes" id="UP001419268"/>
    </source>
</evidence>
<comment type="caution">
    <text evidence="2">The sequence shown here is derived from an EMBL/GenBank/DDBJ whole genome shotgun (WGS) entry which is preliminary data.</text>
</comment>
<feature type="compositionally biased region" description="Polar residues" evidence="1">
    <location>
        <begin position="70"/>
        <end position="85"/>
    </location>
</feature>
<protein>
    <submittedName>
        <fullName evidence="2">Uncharacterized protein</fullName>
    </submittedName>
</protein>
<evidence type="ECO:0000313" key="2">
    <source>
        <dbReference type="EMBL" id="KAK9083784.1"/>
    </source>
</evidence>
<feature type="region of interest" description="Disordered" evidence="1">
    <location>
        <begin position="55"/>
        <end position="85"/>
    </location>
</feature>
<dbReference type="AlphaFoldDB" id="A0AAP0E6X4"/>
<reference evidence="2 3" key="1">
    <citation type="submission" date="2024-01" db="EMBL/GenBank/DDBJ databases">
        <title>Genome assemblies of Stephania.</title>
        <authorList>
            <person name="Yang L."/>
        </authorList>
    </citation>
    <scope>NUCLEOTIDE SEQUENCE [LARGE SCALE GENOMIC DNA]</scope>
    <source>
        <strain evidence="2">JXDWG</strain>
        <tissue evidence="2">Leaf</tissue>
    </source>
</reference>
<keyword evidence="3" id="KW-1185">Reference proteome</keyword>
<name>A0AAP0E6X4_9MAGN</name>